<gene>
    <name evidence="2" type="ORF">Phou_054380</name>
</gene>
<name>A0A6V8KFV4_9ACTN</name>
<comment type="caution">
    <text evidence="2">The sequence shown here is derived from an EMBL/GenBank/DDBJ whole genome shotgun (WGS) entry which is preliminary data.</text>
</comment>
<dbReference type="Proteomes" id="UP000482800">
    <property type="component" value="Unassembled WGS sequence"/>
</dbReference>
<accession>A0A6V8KFV4</accession>
<proteinExistence type="predicted"/>
<evidence type="ECO:0000256" key="1">
    <source>
        <dbReference type="SAM" id="MobiDB-lite"/>
    </source>
</evidence>
<dbReference type="RefSeq" id="WP_173060185.1">
    <property type="nucleotide sequence ID" value="NZ_BLPF01000002.1"/>
</dbReference>
<feature type="region of interest" description="Disordered" evidence="1">
    <location>
        <begin position="75"/>
        <end position="154"/>
    </location>
</feature>
<keyword evidence="3" id="KW-1185">Reference proteome</keyword>
<evidence type="ECO:0000313" key="3">
    <source>
        <dbReference type="Proteomes" id="UP000482800"/>
    </source>
</evidence>
<evidence type="ECO:0000313" key="2">
    <source>
        <dbReference type="EMBL" id="GFJ81258.1"/>
    </source>
</evidence>
<sequence length="154" mass="17166">MQNWRDTLQSELTGFHDRIAHIELSSKEGGLNITMPADVIAFIDEKGARAGEELRDDFVWEKHQARRYEVFMGMLQDGLSPPQGDRAGRPGQSRTRGTRDWRTGSLATRNSRRRVDGSPSGTPPPGRPPLHSSGTRTSGWEPSRRPTGMTRPSS</sequence>
<organism evidence="2 3">
    <name type="scientific">Phytohabitans houttuyneae</name>
    <dbReference type="NCBI Taxonomy" id="1076126"/>
    <lineage>
        <taxon>Bacteria</taxon>
        <taxon>Bacillati</taxon>
        <taxon>Actinomycetota</taxon>
        <taxon>Actinomycetes</taxon>
        <taxon>Micromonosporales</taxon>
        <taxon>Micromonosporaceae</taxon>
    </lineage>
</organism>
<dbReference type="EMBL" id="BLPF01000002">
    <property type="protein sequence ID" value="GFJ81258.1"/>
    <property type="molecule type" value="Genomic_DNA"/>
</dbReference>
<reference evidence="2 3" key="2">
    <citation type="submission" date="2020-03" db="EMBL/GenBank/DDBJ databases">
        <authorList>
            <person name="Ichikawa N."/>
            <person name="Kimura A."/>
            <person name="Kitahashi Y."/>
            <person name="Uohara A."/>
        </authorList>
    </citation>
    <scope>NUCLEOTIDE SEQUENCE [LARGE SCALE GENOMIC DNA]</scope>
    <source>
        <strain evidence="2 3">NBRC 108639</strain>
    </source>
</reference>
<dbReference type="AlphaFoldDB" id="A0A6V8KFV4"/>
<protein>
    <submittedName>
        <fullName evidence="2">Uncharacterized protein</fullName>
    </submittedName>
</protein>
<reference evidence="2 3" key="1">
    <citation type="submission" date="2020-03" db="EMBL/GenBank/DDBJ databases">
        <title>Whole genome shotgun sequence of Phytohabitans houttuyneae NBRC 108639.</title>
        <authorList>
            <person name="Komaki H."/>
            <person name="Tamura T."/>
        </authorList>
    </citation>
    <scope>NUCLEOTIDE SEQUENCE [LARGE SCALE GENOMIC DNA]</scope>
    <source>
        <strain evidence="2 3">NBRC 108639</strain>
    </source>
</reference>